<keyword evidence="1" id="KW-0812">Transmembrane</keyword>
<dbReference type="PROSITE" id="PS50948">
    <property type="entry name" value="PAN"/>
    <property type="match status" value="2"/>
</dbReference>
<dbReference type="Gene3D" id="3.50.4.10">
    <property type="entry name" value="Hepatocyte Growth Factor"/>
    <property type="match status" value="2"/>
</dbReference>
<feature type="transmembrane region" description="Helical" evidence="1">
    <location>
        <begin position="529"/>
        <end position="553"/>
    </location>
</feature>
<dbReference type="WBParaSite" id="HPBE_0001108901-mRNA-1">
    <property type="protein sequence ID" value="HPBE_0001108901-mRNA-1"/>
    <property type="gene ID" value="HPBE_0001108901"/>
</dbReference>
<dbReference type="Proteomes" id="UP000050761">
    <property type="component" value="Unassembled WGS sequence"/>
</dbReference>
<dbReference type="InterPro" id="IPR003609">
    <property type="entry name" value="Pan_app"/>
</dbReference>
<evidence type="ECO:0000313" key="5">
    <source>
        <dbReference type="WBParaSite" id="HPBE_0001108901-mRNA-1"/>
    </source>
</evidence>
<protein>
    <submittedName>
        <fullName evidence="5">PAN domain protein</fullName>
    </submittedName>
</protein>
<accession>A0A3P8CGZ0</accession>
<keyword evidence="1" id="KW-0472">Membrane</keyword>
<dbReference type="Pfam" id="PF00024">
    <property type="entry name" value="PAN_1"/>
    <property type="match status" value="2"/>
</dbReference>
<keyword evidence="1" id="KW-1133">Transmembrane helix</keyword>
<evidence type="ECO:0000259" key="2">
    <source>
        <dbReference type="PROSITE" id="PS50948"/>
    </source>
</evidence>
<dbReference type="PANTHER" id="PTHR47327">
    <property type="entry name" value="FI18240P1-RELATED"/>
    <property type="match status" value="1"/>
</dbReference>
<dbReference type="EMBL" id="UZAH01026982">
    <property type="protein sequence ID" value="VDO87418.1"/>
    <property type="molecule type" value="Genomic_DNA"/>
</dbReference>
<feature type="domain" description="Apple" evidence="2">
    <location>
        <begin position="42"/>
        <end position="128"/>
    </location>
</feature>
<proteinExistence type="predicted"/>
<keyword evidence="4" id="KW-1185">Reference proteome</keyword>
<dbReference type="AlphaFoldDB" id="A0A3P8CGZ0"/>
<organism evidence="3">
    <name type="scientific">Heligmosomoides polygyrus</name>
    <name type="common">Parasitic roundworm</name>
    <dbReference type="NCBI Taxonomy" id="6339"/>
    <lineage>
        <taxon>Eukaryota</taxon>
        <taxon>Metazoa</taxon>
        <taxon>Ecdysozoa</taxon>
        <taxon>Nematoda</taxon>
        <taxon>Chromadorea</taxon>
        <taxon>Rhabditida</taxon>
        <taxon>Rhabditina</taxon>
        <taxon>Rhabditomorpha</taxon>
        <taxon>Strongyloidea</taxon>
        <taxon>Heligmosomidae</taxon>
        <taxon>Heligmosomoides</taxon>
    </lineage>
</organism>
<dbReference type="InterPro" id="IPR052774">
    <property type="entry name" value="Celegans_DevNeuronal_Protein"/>
</dbReference>
<evidence type="ECO:0000313" key="4">
    <source>
        <dbReference type="Proteomes" id="UP000050761"/>
    </source>
</evidence>
<dbReference type="PANTHER" id="PTHR47327:SF17">
    <property type="entry name" value="CUTICLIN-LIKE"/>
    <property type="match status" value="1"/>
</dbReference>
<reference evidence="5" key="2">
    <citation type="submission" date="2019-09" db="UniProtKB">
        <authorList>
            <consortium name="WormBaseParasite"/>
        </authorList>
    </citation>
    <scope>IDENTIFICATION</scope>
</reference>
<feature type="domain" description="Apple" evidence="2">
    <location>
        <begin position="138"/>
        <end position="218"/>
    </location>
</feature>
<sequence length="589" mass="66667">MTSDDKAHCLLVDGNNTDTDGHLPVADVVLYGATKITLNASCSTRTFAFEKLPNLETKTDTIILEHGAENVDLERCLDQCHERTGCRAVQYNRRNSTCDLLNASTNTVYNVRSHFQYGKDIDIYENNCGKVPMSSTKCSFMRLNAAGYTDYYDEIVEGVGDVEECERICVVQTNVVDPCRSYTYDRTSQRCYISHYDGRSSGRSPLSSRNPNLTHGSLDDCIDLRNTSNLPFSRFEMPQRCARNPRVLNAAVQIHPFPSFSGLVHVKEGSTSLVTIRDKLLQVHCRIHSQVEISDQTITAHMDVRESNRTERVLSDLILHSPAVRPLLPRYSLRVLNSDGVETDVNAQNHISVSNVLARDINTKEVITLIGDDGCVVHDSVTGISRTSPEELRYKINFGGLHEQAQLIYQALVETCSFDCSPKCNKKLWLNDLDQIDENDNALRRRRSIGPRQIELTQDIYKVHGSRITVLTPLTSKHYVDSMKVREQTPTLPEERHMLSDDDVHVEVVETRPISSALEQCFSEDITCLFTVILASIQLFLLASCMCIVYCYIQQWRSYRSFHESMPSQIEYELHGRTNVPKPNNAQVD</sequence>
<name>A0A3P8CGZ0_HELPZ</name>
<dbReference type="OrthoDB" id="5855871at2759"/>
<dbReference type="SMART" id="SM00473">
    <property type="entry name" value="PAN_AP"/>
    <property type="match status" value="2"/>
</dbReference>
<dbReference type="SUPFAM" id="SSF57414">
    <property type="entry name" value="Hairpin loop containing domain-like"/>
    <property type="match status" value="2"/>
</dbReference>
<reference evidence="3 4" key="1">
    <citation type="submission" date="2018-11" db="EMBL/GenBank/DDBJ databases">
        <authorList>
            <consortium name="Pathogen Informatics"/>
        </authorList>
    </citation>
    <scope>NUCLEOTIDE SEQUENCE [LARGE SCALE GENOMIC DNA]</scope>
</reference>
<dbReference type="CDD" id="cd01099">
    <property type="entry name" value="PAN_AP_HGF"/>
    <property type="match status" value="1"/>
</dbReference>
<gene>
    <name evidence="3" type="ORF">HPBE_LOCUS11095</name>
</gene>
<evidence type="ECO:0000256" key="1">
    <source>
        <dbReference type="SAM" id="Phobius"/>
    </source>
</evidence>
<dbReference type="GO" id="GO:0009653">
    <property type="term" value="P:anatomical structure morphogenesis"/>
    <property type="evidence" value="ECO:0007669"/>
    <property type="project" value="TreeGrafter"/>
</dbReference>
<evidence type="ECO:0000313" key="3">
    <source>
        <dbReference type="EMBL" id="VDO87418.1"/>
    </source>
</evidence>